<keyword evidence="7" id="KW-0963">Cytoplasm</keyword>
<reference evidence="11 12" key="1">
    <citation type="submission" date="2018-04" db="EMBL/GenBank/DDBJ databases">
        <title>Genomic Encyclopedia of Archaeal and Bacterial Type Strains, Phase II (KMG-II): from individual species to whole genera.</title>
        <authorList>
            <person name="Goeker M."/>
        </authorList>
    </citation>
    <scope>NUCLEOTIDE SEQUENCE [LARGE SCALE GENOMIC DNA]</scope>
    <source>
        <strain evidence="11 12">DSM 45169</strain>
    </source>
</reference>
<feature type="binding site" evidence="7 9">
    <location>
        <begin position="48"/>
        <end position="49"/>
    </location>
    <ligand>
        <name>3-methyl-2-oxobutanoate</name>
        <dbReference type="ChEBI" id="CHEBI:11851"/>
    </ligand>
</feature>
<gene>
    <name evidence="7" type="primary">panB</name>
    <name evidence="11" type="ORF">C8J48_1335</name>
</gene>
<dbReference type="UniPathway" id="UPA00028">
    <property type="reaction ID" value="UER00003"/>
</dbReference>
<dbReference type="AlphaFoldDB" id="A0A2T4ZA53"/>
<dbReference type="GO" id="GO:0005737">
    <property type="term" value="C:cytoplasm"/>
    <property type="evidence" value="ECO:0007669"/>
    <property type="project" value="UniProtKB-SubCell"/>
</dbReference>
<dbReference type="HAMAP" id="MF_00156">
    <property type="entry name" value="PanB"/>
    <property type="match status" value="1"/>
</dbReference>
<comment type="catalytic activity">
    <reaction evidence="7">
        <text>(6R)-5,10-methylene-5,6,7,8-tetrahydrofolate + 3-methyl-2-oxobutanoate + H2O = 2-dehydropantoate + (6S)-5,6,7,8-tetrahydrofolate</text>
        <dbReference type="Rhea" id="RHEA:11824"/>
        <dbReference type="ChEBI" id="CHEBI:11561"/>
        <dbReference type="ChEBI" id="CHEBI:11851"/>
        <dbReference type="ChEBI" id="CHEBI:15377"/>
        <dbReference type="ChEBI" id="CHEBI:15636"/>
        <dbReference type="ChEBI" id="CHEBI:57453"/>
        <dbReference type="EC" id="2.1.2.11"/>
    </reaction>
</comment>
<dbReference type="GO" id="GO:0000287">
    <property type="term" value="F:magnesium ion binding"/>
    <property type="evidence" value="ECO:0007669"/>
    <property type="project" value="TreeGrafter"/>
</dbReference>
<dbReference type="Proteomes" id="UP000241639">
    <property type="component" value="Unassembled WGS sequence"/>
</dbReference>
<comment type="subcellular location">
    <subcellularLocation>
        <location evidence="7">Cytoplasm</location>
    </subcellularLocation>
</comment>
<feature type="binding site" evidence="7 9">
    <location>
        <position position="87"/>
    </location>
    <ligand>
        <name>3-methyl-2-oxobutanoate</name>
        <dbReference type="ChEBI" id="CHEBI:11851"/>
    </ligand>
</feature>
<dbReference type="InterPro" id="IPR003700">
    <property type="entry name" value="Pantoate_hydroxy_MeTrfase"/>
</dbReference>
<feature type="binding site" evidence="7 9">
    <location>
        <position position="117"/>
    </location>
    <ligand>
        <name>3-methyl-2-oxobutanoate</name>
        <dbReference type="ChEBI" id="CHEBI:11851"/>
    </ligand>
</feature>
<evidence type="ECO:0000256" key="4">
    <source>
        <dbReference type="ARBA" id="ARBA00022655"/>
    </source>
</evidence>
<dbReference type="NCBIfam" id="TIGR00222">
    <property type="entry name" value="panB"/>
    <property type="match status" value="1"/>
</dbReference>
<protein>
    <recommendedName>
        <fullName evidence="7">3-methyl-2-oxobutanoate hydroxymethyltransferase</fullName>
        <ecNumber evidence="7">2.1.2.11</ecNumber>
    </recommendedName>
    <alternativeName>
        <fullName evidence="7">Ketopantoate hydroxymethyltransferase</fullName>
        <shortName evidence="7">KPHMT</shortName>
    </alternativeName>
</protein>
<evidence type="ECO:0000256" key="8">
    <source>
        <dbReference type="PIRSR" id="PIRSR000388-1"/>
    </source>
</evidence>
<evidence type="ECO:0000256" key="6">
    <source>
        <dbReference type="ARBA" id="ARBA00056497"/>
    </source>
</evidence>
<dbReference type="EC" id="2.1.2.11" evidence="7"/>
<evidence type="ECO:0000256" key="2">
    <source>
        <dbReference type="ARBA" id="ARBA00008676"/>
    </source>
</evidence>
<evidence type="ECO:0000256" key="5">
    <source>
        <dbReference type="ARBA" id="ARBA00022679"/>
    </source>
</evidence>
<comment type="pathway">
    <text evidence="1 7">Cofactor biosynthesis; (R)-pantothenate biosynthesis; (R)-pantoate from 3-methyl-2-oxobutanoate: step 1/2.</text>
</comment>
<comment type="caution">
    <text evidence="11">The sequence shown here is derived from an EMBL/GenBank/DDBJ whole genome shotgun (WGS) entry which is preliminary data.</text>
</comment>
<keyword evidence="7 10" id="KW-0460">Magnesium</keyword>
<feature type="binding site" evidence="7 10">
    <location>
        <position position="48"/>
    </location>
    <ligand>
        <name>Mg(2+)</name>
        <dbReference type="ChEBI" id="CHEBI:18420"/>
    </ligand>
</feature>
<dbReference type="EMBL" id="PZZP01000001">
    <property type="protein sequence ID" value="PTM58745.1"/>
    <property type="molecule type" value="Genomic_DNA"/>
</dbReference>
<evidence type="ECO:0000256" key="3">
    <source>
        <dbReference type="ARBA" id="ARBA00011424"/>
    </source>
</evidence>
<dbReference type="GO" id="GO:0003864">
    <property type="term" value="F:3-methyl-2-oxobutanoate hydroxymethyltransferase activity"/>
    <property type="evidence" value="ECO:0007669"/>
    <property type="project" value="UniProtKB-UniRule"/>
</dbReference>
<name>A0A2T4ZA53_9BACL</name>
<keyword evidence="12" id="KW-1185">Reference proteome</keyword>
<evidence type="ECO:0000256" key="7">
    <source>
        <dbReference type="HAMAP-Rule" id="MF_00156"/>
    </source>
</evidence>
<dbReference type="Pfam" id="PF02548">
    <property type="entry name" value="Pantoate_transf"/>
    <property type="match status" value="1"/>
</dbReference>
<comment type="function">
    <text evidence="6 7">Catalyzes the reversible reaction in which hydroxymethyl group from 5,10-methylenetetrahydrofolate is transferred onto alpha-ketoisovalerate to form ketopantoate.</text>
</comment>
<dbReference type="CDD" id="cd06557">
    <property type="entry name" value="KPHMT-like"/>
    <property type="match status" value="1"/>
</dbReference>
<dbReference type="PANTHER" id="PTHR20881:SF0">
    <property type="entry name" value="3-METHYL-2-OXOBUTANOATE HYDROXYMETHYLTRANSFERASE"/>
    <property type="match status" value="1"/>
</dbReference>
<keyword evidence="4 7" id="KW-0566">Pantothenate biosynthesis</keyword>
<keyword evidence="11" id="KW-0489">Methyltransferase</keyword>
<dbReference type="InterPro" id="IPR040442">
    <property type="entry name" value="Pyrv_kinase-like_dom_sf"/>
</dbReference>
<evidence type="ECO:0000256" key="9">
    <source>
        <dbReference type="PIRSR" id="PIRSR000388-2"/>
    </source>
</evidence>
<accession>A0A2T4ZA53</accession>
<comment type="cofactor">
    <cofactor evidence="7 10">
        <name>Mg(2+)</name>
        <dbReference type="ChEBI" id="CHEBI:18420"/>
    </cofactor>
    <text evidence="7 10">Binds 1 Mg(2+) ion per subunit.</text>
</comment>
<sequence>MTTTKRMTVTTLRRMKEQKEPIAMVTAYDAPSAVFAEAGGADVLLVGDSVGMVVLGYDSTVPVTIDEMLHHTKAVTRKSRRALVVTDLPFLTAHLQKEEVLKAAGRLLQEGGAQAVKVEGGHAVIPGIEACVAAGIPVMGHIGLTPQSVNQLGGYRIQGKNIKEARRLLEEAQALEAAGVFALVLECVPEELAIRISRELTIPTIGIGAGRGCDGQVLVYHDLLGYGDGRVPSFVKQYASIGEAARTGIGSYVKDVKAGHFPTEKHTFRMDAAVAEGLYGGKAFDGSDI</sequence>
<comment type="similarity">
    <text evidence="2 7">Belongs to the PanB family.</text>
</comment>
<keyword evidence="7 10" id="KW-0479">Metal-binding</keyword>
<feature type="binding site" evidence="7 10">
    <location>
        <position position="87"/>
    </location>
    <ligand>
        <name>Mg(2+)</name>
        <dbReference type="ChEBI" id="CHEBI:18420"/>
    </ligand>
</feature>
<feature type="active site" description="Proton acceptor" evidence="7 8">
    <location>
        <position position="186"/>
    </location>
</feature>
<dbReference type="InterPro" id="IPR015813">
    <property type="entry name" value="Pyrv/PenolPyrv_kinase-like_dom"/>
</dbReference>
<dbReference type="GO" id="GO:0008168">
    <property type="term" value="F:methyltransferase activity"/>
    <property type="evidence" value="ECO:0007669"/>
    <property type="project" value="UniProtKB-KW"/>
</dbReference>
<dbReference type="PANTHER" id="PTHR20881">
    <property type="entry name" value="3-METHYL-2-OXOBUTANOATE HYDROXYMETHYLTRANSFERASE"/>
    <property type="match status" value="1"/>
</dbReference>
<dbReference type="PIRSF" id="PIRSF000388">
    <property type="entry name" value="Pantoate_hydroxy_MeTrfase"/>
    <property type="match status" value="1"/>
</dbReference>
<dbReference type="GO" id="GO:0032259">
    <property type="term" value="P:methylation"/>
    <property type="evidence" value="ECO:0007669"/>
    <property type="project" value="UniProtKB-KW"/>
</dbReference>
<feature type="binding site" evidence="7 10">
    <location>
        <position position="119"/>
    </location>
    <ligand>
        <name>Mg(2+)</name>
        <dbReference type="ChEBI" id="CHEBI:18420"/>
    </ligand>
</feature>
<dbReference type="GO" id="GO:0015940">
    <property type="term" value="P:pantothenate biosynthetic process"/>
    <property type="evidence" value="ECO:0007669"/>
    <property type="project" value="UniProtKB-UniRule"/>
</dbReference>
<keyword evidence="5 7" id="KW-0808">Transferase</keyword>
<comment type="subunit">
    <text evidence="3 7">Homodecamer; pentamer of dimers.</text>
</comment>
<organism evidence="11 12">
    <name type="scientific">Desmospora activa DSM 45169</name>
    <dbReference type="NCBI Taxonomy" id="1121389"/>
    <lineage>
        <taxon>Bacteria</taxon>
        <taxon>Bacillati</taxon>
        <taxon>Bacillota</taxon>
        <taxon>Bacilli</taxon>
        <taxon>Bacillales</taxon>
        <taxon>Thermoactinomycetaceae</taxon>
        <taxon>Desmospora</taxon>
    </lineage>
</organism>
<dbReference type="FunFam" id="3.20.20.60:FF:000003">
    <property type="entry name" value="3-methyl-2-oxobutanoate hydroxymethyltransferase"/>
    <property type="match status" value="1"/>
</dbReference>
<dbReference type="SUPFAM" id="SSF51621">
    <property type="entry name" value="Phosphoenolpyruvate/pyruvate domain"/>
    <property type="match status" value="1"/>
</dbReference>
<dbReference type="NCBIfam" id="NF001452">
    <property type="entry name" value="PRK00311.1"/>
    <property type="match status" value="1"/>
</dbReference>
<proteinExistence type="inferred from homology"/>
<evidence type="ECO:0000313" key="12">
    <source>
        <dbReference type="Proteomes" id="UP000241639"/>
    </source>
</evidence>
<evidence type="ECO:0000313" key="11">
    <source>
        <dbReference type="EMBL" id="PTM58745.1"/>
    </source>
</evidence>
<evidence type="ECO:0000256" key="1">
    <source>
        <dbReference type="ARBA" id="ARBA00005033"/>
    </source>
</evidence>
<dbReference type="Gene3D" id="3.20.20.60">
    <property type="entry name" value="Phosphoenolpyruvate-binding domains"/>
    <property type="match status" value="1"/>
</dbReference>
<evidence type="ECO:0000256" key="10">
    <source>
        <dbReference type="PIRSR" id="PIRSR000388-3"/>
    </source>
</evidence>